<evidence type="ECO:0000256" key="6">
    <source>
        <dbReference type="SAM" id="MobiDB-lite"/>
    </source>
</evidence>
<name>A0A1S3JN57_LINAN</name>
<feature type="domain" description="EF-hand" evidence="7">
    <location>
        <begin position="79"/>
        <end position="114"/>
    </location>
</feature>
<feature type="repeat" description="WD" evidence="5">
    <location>
        <begin position="672"/>
        <end position="712"/>
    </location>
</feature>
<dbReference type="InterPro" id="IPR019775">
    <property type="entry name" value="WD40_repeat_CS"/>
</dbReference>
<dbReference type="SMART" id="SM00054">
    <property type="entry name" value="EFh"/>
    <property type="match status" value="2"/>
</dbReference>
<feature type="compositionally biased region" description="Polar residues" evidence="6">
    <location>
        <begin position="1290"/>
        <end position="1309"/>
    </location>
</feature>
<dbReference type="InterPro" id="IPR051242">
    <property type="entry name" value="WD-EF-hand_domain"/>
</dbReference>
<dbReference type="PROSITE" id="PS50082">
    <property type="entry name" value="WD_REPEATS_2"/>
    <property type="match status" value="4"/>
</dbReference>
<dbReference type="SMART" id="SM00320">
    <property type="entry name" value="WD40"/>
    <property type="match status" value="9"/>
</dbReference>
<dbReference type="Pfam" id="PF13499">
    <property type="entry name" value="EF-hand_7"/>
    <property type="match status" value="1"/>
</dbReference>
<keyword evidence="4" id="KW-0106">Calcium</keyword>
<feature type="repeat" description="WD" evidence="5">
    <location>
        <begin position="447"/>
        <end position="488"/>
    </location>
</feature>
<feature type="repeat" description="WD" evidence="5">
    <location>
        <begin position="1067"/>
        <end position="1100"/>
    </location>
</feature>
<dbReference type="GeneID" id="106174390"/>
<keyword evidence="2 5" id="KW-0853">WD repeat</keyword>
<dbReference type="KEGG" id="lak:106174390"/>
<keyword evidence="8" id="KW-1185">Reference proteome</keyword>
<accession>A0A1S3JN57</accession>
<dbReference type="PROSITE" id="PS50222">
    <property type="entry name" value="EF_HAND_2"/>
    <property type="match status" value="2"/>
</dbReference>
<dbReference type="InterPro" id="IPR015943">
    <property type="entry name" value="WD40/YVTN_repeat-like_dom_sf"/>
</dbReference>
<evidence type="ECO:0000256" key="1">
    <source>
        <dbReference type="ARBA" id="ARBA00014901"/>
    </source>
</evidence>
<evidence type="ECO:0000259" key="7">
    <source>
        <dbReference type="PROSITE" id="PS50222"/>
    </source>
</evidence>
<dbReference type="InterPro" id="IPR002048">
    <property type="entry name" value="EF_hand_dom"/>
</dbReference>
<dbReference type="GO" id="GO:0005509">
    <property type="term" value="F:calcium ion binding"/>
    <property type="evidence" value="ECO:0007669"/>
    <property type="project" value="InterPro"/>
</dbReference>
<dbReference type="InterPro" id="IPR018247">
    <property type="entry name" value="EF_Hand_1_Ca_BS"/>
</dbReference>
<dbReference type="Gene3D" id="2.130.10.10">
    <property type="entry name" value="YVTN repeat-like/Quinoprotein amine dehydrogenase"/>
    <property type="match status" value="5"/>
</dbReference>
<organism evidence="8 9">
    <name type="scientific">Lingula anatina</name>
    <name type="common">Brachiopod</name>
    <name type="synonym">Lingula unguis</name>
    <dbReference type="NCBI Taxonomy" id="7574"/>
    <lineage>
        <taxon>Eukaryota</taxon>
        <taxon>Metazoa</taxon>
        <taxon>Spiralia</taxon>
        <taxon>Lophotrochozoa</taxon>
        <taxon>Brachiopoda</taxon>
        <taxon>Linguliformea</taxon>
        <taxon>Lingulata</taxon>
        <taxon>Lingulida</taxon>
        <taxon>Linguloidea</taxon>
        <taxon>Lingulidae</taxon>
        <taxon>Lingula</taxon>
    </lineage>
</organism>
<reference evidence="9" key="1">
    <citation type="submission" date="2025-08" db="UniProtKB">
        <authorList>
            <consortium name="RefSeq"/>
        </authorList>
    </citation>
    <scope>IDENTIFICATION</scope>
    <source>
        <tissue evidence="9">Gonads</tissue>
    </source>
</reference>
<gene>
    <name evidence="9" type="primary">LOC106174390</name>
</gene>
<dbReference type="CDD" id="cd00051">
    <property type="entry name" value="EFh"/>
    <property type="match status" value="1"/>
</dbReference>
<dbReference type="RefSeq" id="XP_013411389.1">
    <property type="nucleotide sequence ID" value="XM_013555935.1"/>
</dbReference>
<evidence type="ECO:0000313" key="9">
    <source>
        <dbReference type="RefSeq" id="XP_013411389.1"/>
    </source>
</evidence>
<dbReference type="SUPFAM" id="SSF50998">
    <property type="entry name" value="Quinoprotein alcohol dehydrogenase-like"/>
    <property type="match status" value="1"/>
</dbReference>
<dbReference type="PANTHER" id="PTHR44324:SF6">
    <property type="entry name" value="EF-HAND CALCIUM BINDING DOMAIN 8"/>
    <property type="match status" value="1"/>
</dbReference>
<feature type="domain" description="EF-hand" evidence="7">
    <location>
        <begin position="116"/>
        <end position="151"/>
    </location>
</feature>
<evidence type="ECO:0000313" key="8">
    <source>
        <dbReference type="Proteomes" id="UP000085678"/>
    </source>
</evidence>
<dbReference type="PANTHER" id="PTHR44324">
    <property type="entry name" value="WD40 REPEAT DOMAIN 95"/>
    <property type="match status" value="1"/>
</dbReference>
<feature type="region of interest" description="Disordered" evidence="6">
    <location>
        <begin position="1280"/>
        <end position="1333"/>
    </location>
</feature>
<dbReference type="InterPro" id="IPR011992">
    <property type="entry name" value="EF-hand-dom_pair"/>
</dbReference>
<dbReference type="InterPro" id="IPR036322">
    <property type="entry name" value="WD40_repeat_dom_sf"/>
</dbReference>
<evidence type="ECO:0000256" key="4">
    <source>
        <dbReference type="ARBA" id="ARBA00022837"/>
    </source>
</evidence>
<dbReference type="Pfam" id="PF00400">
    <property type="entry name" value="WD40"/>
    <property type="match status" value="4"/>
</dbReference>
<dbReference type="PROSITE" id="PS50294">
    <property type="entry name" value="WD_REPEATS_REGION"/>
    <property type="match status" value="1"/>
</dbReference>
<dbReference type="PROSITE" id="PS00678">
    <property type="entry name" value="WD_REPEATS_1"/>
    <property type="match status" value="1"/>
</dbReference>
<dbReference type="SUPFAM" id="SSF50978">
    <property type="entry name" value="WD40 repeat-like"/>
    <property type="match status" value="1"/>
</dbReference>
<proteinExistence type="predicted"/>
<dbReference type="InterPro" id="IPR001680">
    <property type="entry name" value="WD40_rpt"/>
</dbReference>
<evidence type="ECO:0000256" key="5">
    <source>
        <dbReference type="PROSITE-ProRule" id="PRU00221"/>
    </source>
</evidence>
<dbReference type="SUPFAM" id="SSF47473">
    <property type="entry name" value="EF-hand"/>
    <property type="match status" value="1"/>
</dbReference>
<dbReference type="Gene3D" id="1.10.238.10">
    <property type="entry name" value="EF-hand"/>
    <property type="match status" value="1"/>
</dbReference>
<dbReference type="OrthoDB" id="5980302at2759"/>
<protein>
    <recommendedName>
        <fullName evidence="1">WD repeat-containing protein on Y chromosome</fullName>
    </recommendedName>
</protein>
<dbReference type="OMA" id="MQPGKIH"/>
<evidence type="ECO:0000256" key="3">
    <source>
        <dbReference type="ARBA" id="ARBA00022737"/>
    </source>
</evidence>
<feature type="compositionally biased region" description="Basic and acidic residues" evidence="6">
    <location>
        <begin position="1310"/>
        <end position="1320"/>
    </location>
</feature>
<sequence length="1333" mass="150555">MSKRETSSDILSGGLSRNPSCSTFPAVSHVSVSTAVTAGQIAKSWKLRANGGNVVKTQSISSTKGNNEGEELEGQIAQENLMKLQRIFEEADEDGGGGLDIDEFRQALQQTTGAGLGDHELEIVFMKVDTNCDGTVDWDEYLSYMLMEYREKDNMNAMLAEKPFSGQIKELQTSQASYCDVISRVDFYPQLSNKYGYDVDAIDYSHGRYVSVSQEGVVNFWTSDMKHQKSCILETTPKGSTSKWVTDMVCMANVNLVAVSTIEEDISFYDLVSGKTEKHFKITCLEHTVLCMHYWFDTSNLNNAVLLWGNNNGDVCIMEFSNLITKGIFGKGNMKQRHCVEFLYMSFLKGRIPGVKTYQLSNLHANWVLQAKYIPALEFFISCCQDADTAMYMGDFRGSKITSYFRVRKGILCFDYCKTLNIIVTGGLDHMVRVWNPYVTSKSIMVLKGHSKAVTHVIIHDEKEQVISIAKGKTIRVYDLKDQSCKQVIPSRNVPMGLHDISSVYFNSKTQSLVLATTHLAIFERKEDEDNYHEITSHDEPVCAALYNKLFHQVVSACNASVVSVWDINDGTKVIQFINAHKVVCDGVETGVEITAMTFDPTLRRLITGARDGTVSIWNFNNGACLRTLETFSNVEISGIVCPRQRIVITGWNRRVITYLDDREDESFKQWPVKHADDILSVAYYDPSTIATSSYDGDIIIWSLETGHMYCRLNVNDGVLPRSRRIKLKRTKELTGDRSMVNMKDWMTFNTRQKSTMCMYKEHQRGASGKSGSQVNKDFTPRKRICNKCDGEIMMWERKGAAECDKAEKLCMCERKEALIDSDDSSSDDDINEGEIKVTVPSSKEIPVIKVTTADSSDSVYLAPATKLSPRVASVAEKQPTCQRVASPQRQKVRRPSVGQEKYDEYRKKHESSVDKLLFLQNREHNQETATLIACGAEGWVRAWSIHHQGGLLGQFNAAHKPDEAVLAMATDSQNEYLITGDTAGYIKVWDITEYCVKRTKWMESEECRLATEKRRAKFPYLKESKVPANFRLPEKQTKPQGVVHLAPPLTSNPEQTLKMPPLLNSFRGHLKAITSIDFVEGKDLLVTASSDCTVRLWTLCGRFVGTFGQKNPWDLKASITVKDLPRNLPKDVRRVASASTLKVLNAGSRPRWTLARNIIFFWFSKSMRQHILMKDAKARPMEIQSDTSVVEGVGTSKILGKSYKPKQRHHAPHNVKISQTSNQVRVYHSIPFTDLEPVKEFEVPPIVQEIRERNKSMMSNEKSFRPRAKRLLQVHRMHKLLKGKPRTSPIPNEENTSVGSKPPNTNNERNNKSSAEKQKSYRLPKINSAIPE</sequence>
<keyword evidence="3" id="KW-0677">Repeat</keyword>
<dbReference type="PROSITE" id="PS00018">
    <property type="entry name" value="EF_HAND_1"/>
    <property type="match status" value="1"/>
</dbReference>
<feature type="repeat" description="WD" evidence="5">
    <location>
        <begin position="594"/>
        <end position="628"/>
    </location>
</feature>
<dbReference type="Proteomes" id="UP000085678">
    <property type="component" value="Unplaced"/>
</dbReference>
<evidence type="ECO:0000256" key="2">
    <source>
        <dbReference type="ARBA" id="ARBA00022574"/>
    </source>
</evidence>
<dbReference type="InParanoid" id="A0A1S3JN57"/>
<dbReference type="InterPro" id="IPR011047">
    <property type="entry name" value="Quinoprotein_ADH-like_sf"/>
</dbReference>